<sequence length="214" mass="24315">MVGIETWFLEIITHVYDAMGWPGVVFLMAIESAGIPFPSELIMPLAGWLLIEAKGESAWMLGMAAFYGALGNLLGSWVAYWISYQGGRPLIKKYGKYLLVTQHEVDQAEAWFQKYGELAVFASRMLPVVRTFISVPAGIARMNFWRFSVCTFIGSYPWSLGLAYGGFKLGENWEELRSVMRPFDFPIIGILLIVVAWFIYHRIKVIRNEDVTKP</sequence>
<keyword evidence="4 6" id="KW-1133">Transmembrane helix</keyword>
<organism evidence="8">
    <name type="scientific">marine metagenome</name>
    <dbReference type="NCBI Taxonomy" id="408172"/>
    <lineage>
        <taxon>unclassified sequences</taxon>
        <taxon>metagenomes</taxon>
        <taxon>ecological metagenomes</taxon>
    </lineage>
</organism>
<dbReference type="PANTHER" id="PTHR42709">
    <property type="entry name" value="ALKALINE PHOSPHATASE LIKE PROTEIN"/>
    <property type="match status" value="1"/>
</dbReference>
<dbReference type="EMBL" id="UINC01002322">
    <property type="protein sequence ID" value="SUZ95406.1"/>
    <property type="molecule type" value="Genomic_DNA"/>
</dbReference>
<dbReference type="InterPro" id="IPR032816">
    <property type="entry name" value="VTT_dom"/>
</dbReference>
<keyword evidence="5 6" id="KW-0472">Membrane</keyword>
<feature type="transmembrane region" description="Helical" evidence="6">
    <location>
        <begin position="58"/>
        <end position="82"/>
    </location>
</feature>
<gene>
    <name evidence="8" type="ORF">METZ01_LOCUS48260</name>
</gene>
<feature type="transmembrane region" description="Helical" evidence="6">
    <location>
        <begin position="185"/>
        <end position="203"/>
    </location>
</feature>
<evidence type="ECO:0000256" key="6">
    <source>
        <dbReference type="SAM" id="Phobius"/>
    </source>
</evidence>
<evidence type="ECO:0000256" key="4">
    <source>
        <dbReference type="ARBA" id="ARBA00022989"/>
    </source>
</evidence>
<dbReference type="AlphaFoldDB" id="A0A381RU67"/>
<accession>A0A381RU67</accession>
<dbReference type="InterPro" id="IPR051311">
    <property type="entry name" value="DedA_domain"/>
</dbReference>
<protein>
    <recommendedName>
        <fullName evidence="7">VTT domain-containing protein</fullName>
    </recommendedName>
</protein>
<evidence type="ECO:0000256" key="1">
    <source>
        <dbReference type="ARBA" id="ARBA00004651"/>
    </source>
</evidence>
<evidence type="ECO:0000256" key="3">
    <source>
        <dbReference type="ARBA" id="ARBA00022692"/>
    </source>
</evidence>
<dbReference type="Pfam" id="PF09335">
    <property type="entry name" value="VTT_dom"/>
    <property type="match status" value="1"/>
</dbReference>
<keyword evidence="2" id="KW-1003">Cell membrane</keyword>
<keyword evidence="3 6" id="KW-0812">Transmembrane</keyword>
<dbReference type="GO" id="GO:0005886">
    <property type="term" value="C:plasma membrane"/>
    <property type="evidence" value="ECO:0007669"/>
    <property type="project" value="UniProtKB-SubCell"/>
</dbReference>
<feature type="domain" description="VTT" evidence="7">
    <location>
        <begin position="37"/>
        <end position="166"/>
    </location>
</feature>
<dbReference type="PANTHER" id="PTHR42709:SF6">
    <property type="entry name" value="UNDECAPRENYL PHOSPHATE TRANSPORTER A"/>
    <property type="match status" value="1"/>
</dbReference>
<proteinExistence type="predicted"/>
<reference evidence="8" key="1">
    <citation type="submission" date="2018-05" db="EMBL/GenBank/DDBJ databases">
        <authorList>
            <person name="Lanie J.A."/>
            <person name="Ng W.-L."/>
            <person name="Kazmierczak K.M."/>
            <person name="Andrzejewski T.M."/>
            <person name="Davidsen T.M."/>
            <person name="Wayne K.J."/>
            <person name="Tettelin H."/>
            <person name="Glass J.I."/>
            <person name="Rusch D."/>
            <person name="Podicherti R."/>
            <person name="Tsui H.-C.T."/>
            <person name="Winkler M.E."/>
        </authorList>
    </citation>
    <scope>NUCLEOTIDE SEQUENCE</scope>
</reference>
<feature type="transmembrane region" description="Helical" evidence="6">
    <location>
        <begin position="144"/>
        <end position="165"/>
    </location>
</feature>
<comment type="subcellular location">
    <subcellularLocation>
        <location evidence="1">Cell membrane</location>
        <topology evidence="1">Multi-pass membrane protein</topology>
    </subcellularLocation>
</comment>
<evidence type="ECO:0000259" key="7">
    <source>
        <dbReference type="Pfam" id="PF09335"/>
    </source>
</evidence>
<name>A0A381RU67_9ZZZZ</name>
<evidence type="ECO:0000256" key="2">
    <source>
        <dbReference type="ARBA" id="ARBA00022475"/>
    </source>
</evidence>
<evidence type="ECO:0000256" key="5">
    <source>
        <dbReference type="ARBA" id="ARBA00023136"/>
    </source>
</evidence>
<evidence type="ECO:0000313" key="8">
    <source>
        <dbReference type="EMBL" id="SUZ95406.1"/>
    </source>
</evidence>